<dbReference type="Proteomes" id="UP000028826">
    <property type="component" value="Unassembled WGS sequence"/>
</dbReference>
<sequence>MSLKDFEPGIARNEYILARVFMRPERLRIQKLVPPSRETSSIRVLMRMTLRGSIVSPSKRRSWEECEAYRAFSRNYFGATHDGIAEE</sequence>
<reference evidence="1 2" key="1">
    <citation type="submission" date="2014-03" db="EMBL/GenBank/DDBJ databases">
        <title>Genome of Haematobacter massiliensis CCUG 47968.</title>
        <authorList>
            <person name="Wang D."/>
            <person name="Wang G."/>
        </authorList>
    </citation>
    <scope>NUCLEOTIDE SEQUENCE [LARGE SCALE GENOMIC DNA]</scope>
    <source>
        <strain evidence="1 2">CCUG 47968</strain>
    </source>
</reference>
<evidence type="ECO:0000313" key="2">
    <source>
        <dbReference type="Proteomes" id="UP000028826"/>
    </source>
</evidence>
<dbReference type="RefSeq" id="WP_035707802.1">
    <property type="nucleotide sequence ID" value="NZ_CAMIFG010000003.1"/>
</dbReference>
<keyword evidence="2" id="KW-1185">Reference proteome</keyword>
<accession>A0A086YBA3</accession>
<evidence type="ECO:0000313" key="1">
    <source>
        <dbReference type="EMBL" id="KFI31553.1"/>
    </source>
</evidence>
<name>A0A086YBA3_9RHOB</name>
<dbReference type="EMBL" id="JGYG01000002">
    <property type="protein sequence ID" value="KFI31553.1"/>
    <property type="molecule type" value="Genomic_DNA"/>
</dbReference>
<comment type="caution">
    <text evidence="1">The sequence shown here is derived from an EMBL/GenBank/DDBJ whole genome shotgun (WGS) entry which is preliminary data.</text>
</comment>
<organism evidence="1 2">
    <name type="scientific">Haematobacter massiliensis</name>
    <dbReference type="NCBI Taxonomy" id="195105"/>
    <lineage>
        <taxon>Bacteria</taxon>
        <taxon>Pseudomonadati</taxon>
        <taxon>Pseudomonadota</taxon>
        <taxon>Alphaproteobacteria</taxon>
        <taxon>Rhodobacterales</taxon>
        <taxon>Paracoccaceae</taxon>
        <taxon>Haematobacter</taxon>
    </lineage>
</organism>
<dbReference type="AlphaFoldDB" id="A0A086YBA3"/>
<gene>
    <name evidence="1" type="ORF">CN97_10035</name>
</gene>
<protein>
    <submittedName>
        <fullName evidence="1">Uncharacterized protein</fullName>
    </submittedName>
</protein>
<proteinExistence type="predicted"/>